<protein>
    <submittedName>
        <fullName evidence="3">Uncharacterized protein</fullName>
    </submittedName>
</protein>
<accession>A0A1R3HEY7</accession>
<dbReference type="Proteomes" id="UP000187203">
    <property type="component" value="Unassembled WGS sequence"/>
</dbReference>
<keyword evidence="4" id="KW-1185">Reference proteome</keyword>
<evidence type="ECO:0000313" key="4">
    <source>
        <dbReference type="Proteomes" id="UP000187203"/>
    </source>
</evidence>
<sequence length="330" mass="36552">MDRKTLLGALLATSFGPDAPIKEKKKKRHRDKSDSKSKEKRSSKSKDASEPESKRAKESHSKECKTSDGASPVVNIVGDIGGSVIAGEAPSSLPDFAKLQQKDLGVWHESLGLDEDGHPQNRISLTLHLSKNDSAYDSGANAYLLARSMILPEDQSDLDDLKANLTISAHAFAHASYKVHSEHSNLDLKNGELSRSLKESQEQLGKALASYTSFQKERDDLKLEMEKMKKELERVIREKDEVVTCGKQEIEEAKKQAMAEYKSSPDFSADSAKFHTEALKIGFGLCLEKVRLDYPKVQFPNYSCLEVAKEMQSQASDSEESSGGEEEEKD</sequence>
<dbReference type="OrthoDB" id="10368428at2759"/>
<gene>
    <name evidence="3" type="ORF">COLO4_29378</name>
</gene>
<reference evidence="4" key="1">
    <citation type="submission" date="2013-09" db="EMBL/GenBank/DDBJ databases">
        <title>Corchorus olitorius genome sequencing.</title>
        <authorList>
            <person name="Alam M."/>
            <person name="Haque M.S."/>
            <person name="Islam M.S."/>
            <person name="Emdad E.M."/>
            <person name="Islam M.M."/>
            <person name="Ahmed B."/>
            <person name="Halim A."/>
            <person name="Hossen Q.M.M."/>
            <person name="Hossain M.Z."/>
            <person name="Ahmed R."/>
            <person name="Khan M.M."/>
            <person name="Islam R."/>
            <person name="Rashid M.M."/>
            <person name="Khan S.A."/>
            <person name="Rahman M.S."/>
            <person name="Alam M."/>
            <person name="Yahiya A.S."/>
            <person name="Khan M.S."/>
            <person name="Azam M.S."/>
            <person name="Haque T."/>
            <person name="Lashkar M.Z.H."/>
            <person name="Akhand A.I."/>
            <person name="Morshed G."/>
            <person name="Roy S."/>
            <person name="Uddin K.S."/>
            <person name="Rabeya T."/>
            <person name="Hossain A.S."/>
            <person name="Chowdhury A."/>
            <person name="Snigdha A.R."/>
            <person name="Mortoza M.S."/>
            <person name="Matin S.A."/>
            <person name="Hoque S.M.E."/>
            <person name="Islam M.K."/>
            <person name="Roy D.K."/>
            <person name="Haider R."/>
            <person name="Moosa M.M."/>
            <person name="Elias S.M."/>
            <person name="Hasan A.M."/>
            <person name="Jahan S."/>
            <person name="Shafiuddin M."/>
            <person name="Mahmood N."/>
            <person name="Shommy N.S."/>
        </authorList>
    </citation>
    <scope>NUCLEOTIDE SEQUENCE [LARGE SCALE GENOMIC DNA]</scope>
    <source>
        <strain evidence="4">cv. O-4</strain>
    </source>
</reference>
<name>A0A1R3HEY7_9ROSI</name>
<dbReference type="AlphaFoldDB" id="A0A1R3HEY7"/>
<dbReference type="EMBL" id="AWUE01020340">
    <property type="protein sequence ID" value="OMO68855.1"/>
    <property type="molecule type" value="Genomic_DNA"/>
</dbReference>
<evidence type="ECO:0000256" key="2">
    <source>
        <dbReference type="SAM" id="MobiDB-lite"/>
    </source>
</evidence>
<proteinExistence type="predicted"/>
<comment type="caution">
    <text evidence="3">The sequence shown here is derived from an EMBL/GenBank/DDBJ whole genome shotgun (WGS) entry which is preliminary data.</text>
</comment>
<feature type="compositionally biased region" description="Acidic residues" evidence="2">
    <location>
        <begin position="317"/>
        <end position="330"/>
    </location>
</feature>
<evidence type="ECO:0000256" key="1">
    <source>
        <dbReference type="SAM" id="Coils"/>
    </source>
</evidence>
<evidence type="ECO:0000313" key="3">
    <source>
        <dbReference type="EMBL" id="OMO68855.1"/>
    </source>
</evidence>
<feature type="region of interest" description="Disordered" evidence="2">
    <location>
        <begin position="310"/>
        <end position="330"/>
    </location>
</feature>
<keyword evidence="1" id="KW-0175">Coiled coil</keyword>
<organism evidence="3 4">
    <name type="scientific">Corchorus olitorius</name>
    <dbReference type="NCBI Taxonomy" id="93759"/>
    <lineage>
        <taxon>Eukaryota</taxon>
        <taxon>Viridiplantae</taxon>
        <taxon>Streptophyta</taxon>
        <taxon>Embryophyta</taxon>
        <taxon>Tracheophyta</taxon>
        <taxon>Spermatophyta</taxon>
        <taxon>Magnoliopsida</taxon>
        <taxon>eudicotyledons</taxon>
        <taxon>Gunneridae</taxon>
        <taxon>Pentapetalae</taxon>
        <taxon>rosids</taxon>
        <taxon>malvids</taxon>
        <taxon>Malvales</taxon>
        <taxon>Malvaceae</taxon>
        <taxon>Grewioideae</taxon>
        <taxon>Apeibeae</taxon>
        <taxon>Corchorus</taxon>
    </lineage>
</organism>
<feature type="compositionally biased region" description="Basic and acidic residues" evidence="2">
    <location>
        <begin position="31"/>
        <end position="66"/>
    </location>
</feature>
<feature type="region of interest" description="Disordered" evidence="2">
    <location>
        <begin position="1"/>
        <end position="72"/>
    </location>
</feature>
<feature type="coiled-coil region" evidence="1">
    <location>
        <begin position="211"/>
        <end position="242"/>
    </location>
</feature>